<protein>
    <submittedName>
        <fullName evidence="3">PAP2 superfamily protein</fullName>
    </submittedName>
</protein>
<dbReference type="InterPro" id="IPR036938">
    <property type="entry name" value="PAP2/HPO_sf"/>
</dbReference>
<evidence type="ECO:0000256" key="1">
    <source>
        <dbReference type="SAM" id="Phobius"/>
    </source>
</evidence>
<dbReference type="Gene3D" id="1.20.144.10">
    <property type="entry name" value="Phosphatidic acid phosphatase type 2/haloperoxidase"/>
    <property type="match status" value="1"/>
</dbReference>
<dbReference type="Proteomes" id="UP000183788">
    <property type="component" value="Unassembled WGS sequence"/>
</dbReference>
<evidence type="ECO:0000313" key="3">
    <source>
        <dbReference type="EMBL" id="SFW79296.1"/>
    </source>
</evidence>
<proteinExistence type="predicted"/>
<dbReference type="CDD" id="cd03394">
    <property type="entry name" value="PAP2_like_5"/>
    <property type="match status" value="1"/>
</dbReference>
<keyword evidence="1" id="KW-0812">Transmembrane</keyword>
<dbReference type="AlphaFoldDB" id="A0A1K1S4C9"/>
<name>A0A1K1S4C9_9BACT</name>
<feature type="transmembrane region" description="Helical" evidence="1">
    <location>
        <begin position="236"/>
        <end position="254"/>
    </location>
</feature>
<dbReference type="STRING" id="1004.SAMN05661012_04768"/>
<feature type="domain" description="Phosphatidic acid phosphatase type 2/haloperoxidase" evidence="2">
    <location>
        <begin position="177"/>
        <end position="278"/>
    </location>
</feature>
<evidence type="ECO:0000259" key="2">
    <source>
        <dbReference type="SMART" id="SM00014"/>
    </source>
</evidence>
<keyword evidence="1" id="KW-0472">Membrane</keyword>
<dbReference type="PANTHER" id="PTHR14969">
    <property type="entry name" value="SPHINGOSINE-1-PHOSPHATE PHOSPHOHYDROLASE"/>
    <property type="match status" value="1"/>
</dbReference>
<evidence type="ECO:0000313" key="4">
    <source>
        <dbReference type="Proteomes" id="UP000183788"/>
    </source>
</evidence>
<feature type="transmembrane region" description="Helical" evidence="1">
    <location>
        <begin position="260"/>
        <end position="281"/>
    </location>
</feature>
<keyword evidence="1" id="KW-1133">Transmembrane helix</keyword>
<dbReference type="SMART" id="SM00014">
    <property type="entry name" value="acidPPc"/>
    <property type="match status" value="1"/>
</dbReference>
<sequence>MGRDDLDQKKRTMINEIFYYFVIITLHLMRFYGLQLLMLLVAGRSAIGQTMAPALQDSVHVEMATGGVEARKAGFEQYFKDNPGPVRISPPEHPYLYAYNVNPGPLLASAIMIGYGAATFHIRPLHDLDLATKQEIRGEHSQFKTTIDNYLQYSPILGVYALNALGIHGEHNFKDRTIILGMASLIVCGTVTEVKNLTHRERPDGSAANSFPSGHTATAFMSAEFMRMEYKNVSPWYGVGAYMAATATGVLRMYNNRHWLSDVVAGAGVGILSSQAAFWLYPKIRKRFTGGNTIIMPTYDVGTKSAGISLVCIR</sequence>
<dbReference type="InterPro" id="IPR000326">
    <property type="entry name" value="PAP2/HPO"/>
</dbReference>
<reference evidence="3 4" key="1">
    <citation type="submission" date="2016-11" db="EMBL/GenBank/DDBJ databases">
        <authorList>
            <person name="Jaros S."/>
            <person name="Januszkiewicz K."/>
            <person name="Wedrychowicz H."/>
        </authorList>
    </citation>
    <scope>NUCLEOTIDE SEQUENCE [LARGE SCALE GENOMIC DNA]</scope>
    <source>
        <strain evidence="3 4">DSM 784</strain>
    </source>
</reference>
<dbReference type="PANTHER" id="PTHR14969:SF13">
    <property type="entry name" value="AT30094P"/>
    <property type="match status" value="1"/>
</dbReference>
<organism evidence="3 4">
    <name type="scientific">Chitinophaga sancti</name>
    <dbReference type="NCBI Taxonomy" id="1004"/>
    <lineage>
        <taxon>Bacteria</taxon>
        <taxon>Pseudomonadati</taxon>
        <taxon>Bacteroidota</taxon>
        <taxon>Chitinophagia</taxon>
        <taxon>Chitinophagales</taxon>
        <taxon>Chitinophagaceae</taxon>
        <taxon>Chitinophaga</taxon>
    </lineage>
</organism>
<dbReference type="SUPFAM" id="SSF48317">
    <property type="entry name" value="Acid phosphatase/Vanadium-dependent haloperoxidase"/>
    <property type="match status" value="1"/>
</dbReference>
<accession>A0A1K1S4C9</accession>
<gene>
    <name evidence="3" type="ORF">SAMN05661012_04768</name>
</gene>
<dbReference type="Pfam" id="PF01569">
    <property type="entry name" value="PAP2"/>
    <property type="match status" value="1"/>
</dbReference>
<dbReference type="EMBL" id="FPIZ01000017">
    <property type="protein sequence ID" value="SFW79296.1"/>
    <property type="molecule type" value="Genomic_DNA"/>
</dbReference>
<feature type="transmembrane region" description="Helical" evidence="1">
    <location>
        <begin position="17"/>
        <end position="41"/>
    </location>
</feature>